<evidence type="ECO:0000256" key="3">
    <source>
        <dbReference type="SAM" id="MobiDB-lite"/>
    </source>
</evidence>
<feature type="compositionally biased region" description="Polar residues" evidence="3">
    <location>
        <begin position="33"/>
        <end position="42"/>
    </location>
</feature>
<evidence type="ECO:0000256" key="1">
    <source>
        <dbReference type="ARBA" id="ARBA00008828"/>
    </source>
</evidence>
<dbReference type="AlphaFoldDB" id="A0A8H7U9Y8"/>
<dbReference type="InterPro" id="IPR011989">
    <property type="entry name" value="ARM-like"/>
</dbReference>
<organism evidence="5 6">
    <name type="scientific">Umbelopsis vinacea</name>
    <dbReference type="NCBI Taxonomy" id="44442"/>
    <lineage>
        <taxon>Eukaryota</taxon>
        <taxon>Fungi</taxon>
        <taxon>Fungi incertae sedis</taxon>
        <taxon>Mucoromycota</taxon>
        <taxon>Mucoromycotina</taxon>
        <taxon>Umbelopsidomycetes</taxon>
        <taxon>Umbelopsidales</taxon>
        <taxon>Umbelopsidaceae</taxon>
        <taxon>Umbelopsis</taxon>
    </lineage>
</organism>
<gene>
    <name evidence="5" type="ORF">INT44_007633</name>
</gene>
<dbReference type="SUPFAM" id="SSF48371">
    <property type="entry name" value="ARM repeat"/>
    <property type="match status" value="1"/>
</dbReference>
<sequence length="464" mass="51978">MSKELRKKAARHQRLARTPASSRGGSEDEGDWSDTSASTIDSFGSVGDRDDFGTSNYEDDLKQTLEDLTEKRASTRTDALAKLNQIMARHFVAAALQSRHKELLELLKRSLKKGGNGDESLQATRGISLAFINHGEISAAEQEDLYQEIMPSLRVCALHDENGKVKEHCLQTMAMITFIAASSADTLRIMEFFFQLLETDGADLNLEDIPAEDVGNIMATILRGYGLLFASTYGEGSGNVEDAWEELEKVVPVFTMFLESGTKETRVAAGENIALIFESINTHHNLDDERDPEESLPEYDDMNELVRALQLLATDSNRHRGKQERKEQRSAFRDIIRTVEEGERPAERLKFGGKLVTFRGWTKIVELNAFREIIKQGLNHHFAENDLLQSIFRYVPVSDHRSPTGVLSGSGSPYYGSDDDDAEIDTGRSSPALMDKVDRKYLNAEMSKIRSKKMKSARSGKVRF</sequence>
<evidence type="ECO:0000313" key="6">
    <source>
        <dbReference type="Proteomes" id="UP000612746"/>
    </source>
</evidence>
<dbReference type="Pfam" id="PF05004">
    <property type="entry name" value="IFRD"/>
    <property type="match status" value="1"/>
</dbReference>
<accession>A0A8H7U9Y8</accession>
<reference evidence="5" key="1">
    <citation type="submission" date="2020-12" db="EMBL/GenBank/DDBJ databases">
        <title>Metabolic potential, ecology and presence of endohyphal bacteria is reflected in genomic diversity of Mucoromycotina.</title>
        <authorList>
            <person name="Muszewska A."/>
            <person name="Okrasinska A."/>
            <person name="Steczkiewicz K."/>
            <person name="Drgas O."/>
            <person name="Orlowska M."/>
            <person name="Perlinska-Lenart U."/>
            <person name="Aleksandrzak-Piekarczyk T."/>
            <person name="Szatraj K."/>
            <person name="Zielenkiewicz U."/>
            <person name="Pilsyk S."/>
            <person name="Malc E."/>
            <person name="Mieczkowski P."/>
            <person name="Kruszewska J.S."/>
            <person name="Biernat P."/>
            <person name="Pawlowska J."/>
        </authorList>
    </citation>
    <scope>NUCLEOTIDE SEQUENCE</scope>
    <source>
        <strain evidence="5">WA0000051536</strain>
    </source>
</reference>
<dbReference type="PANTHER" id="PTHR12354">
    <property type="entry name" value="INTERFERON-RELATED DEVELOPMENTAL REGULATOR"/>
    <property type="match status" value="1"/>
</dbReference>
<comment type="caution">
    <text evidence="5">The sequence shown here is derived from an EMBL/GenBank/DDBJ whole genome shotgun (WGS) entry which is preliminary data.</text>
</comment>
<dbReference type="Proteomes" id="UP000612746">
    <property type="component" value="Unassembled WGS sequence"/>
</dbReference>
<keyword evidence="6" id="KW-1185">Reference proteome</keyword>
<evidence type="ECO:0000259" key="4">
    <source>
        <dbReference type="Pfam" id="PF05004"/>
    </source>
</evidence>
<feature type="coiled-coil region" evidence="2">
    <location>
        <begin position="58"/>
        <end position="113"/>
    </location>
</feature>
<comment type="similarity">
    <text evidence="1">Belongs to the IFRD family.</text>
</comment>
<feature type="region of interest" description="Disordered" evidence="3">
    <location>
        <begin position="400"/>
        <end position="431"/>
    </location>
</feature>
<feature type="domain" description="Interferon-related developmental regulator N-terminal" evidence="4">
    <location>
        <begin position="33"/>
        <end position="340"/>
    </location>
</feature>
<evidence type="ECO:0000256" key="2">
    <source>
        <dbReference type="SAM" id="Coils"/>
    </source>
</evidence>
<dbReference type="EMBL" id="JAEPRA010000015">
    <property type="protein sequence ID" value="KAG2175145.1"/>
    <property type="molecule type" value="Genomic_DNA"/>
</dbReference>
<dbReference type="InterPro" id="IPR007701">
    <property type="entry name" value="Interferon-rel_develop_reg_N"/>
</dbReference>
<feature type="compositionally biased region" description="Basic residues" evidence="3">
    <location>
        <begin position="1"/>
        <end position="15"/>
    </location>
</feature>
<dbReference type="Gene3D" id="1.25.10.10">
    <property type="entry name" value="Leucine-rich Repeat Variant"/>
    <property type="match status" value="1"/>
</dbReference>
<dbReference type="InterPro" id="IPR016024">
    <property type="entry name" value="ARM-type_fold"/>
</dbReference>
<dbReference type="PANTHER" id="PTHR12354:SF1">
    <property type="entry name" value="INTERFERON-RELATED DEVELOPMENTAL REGULATOR 1"/>
    <property type="match status" value="1"/>
</dbReference>
<dbReference type="InterPro" id="IPR039777">
    <property type="entry name" value="IFRD"/>
</dbReference>
<evidence type="ECO:0000313" key="5">
    <source>
        <dbReference type="EMBL" id="KAG2175145.1"/>
    </source>
</evidence>
<dbReference type="OrthoDB" id="18978at2759"/>
<name>A0A8H7U9Y8_9FUNG</name>
<protein>
    <recommendedName>
        <fullName evidence="4">Interferon-related developmental regulator N-terminal domain-containing protein</fullName>
    </recommendedName>
</protein>
<feature type="region of interest" description="Disordered" evidence="3">
    <location>
        <begin position="1"/>
        <end position="57"/>
    </location>
</feature>
<proteinExistence type="inferred from homology"/>
<keyword evidence="2" id="KW-0175">Coiled coil</keyword>